<dbReference type="SUPFAM" id="SSF56112">
    <property type="entry name" value="Protein kinase-like (PK-like)"/>
    <property type="match status" value="1"/>
</dbReference>
<dbReference type="GO" id="GO:0005737">
    <property type="term" value="C:cytoplasm"/>
    <property type="evidence" value="ECO:0007669"/>
    <property type="project" value="UniProtKB-SubCell"/>
</dbReference>
<evidence type="ECO:0000256" key="7">
    <source>
        <dbReference type="PROSITE-ProRule" id="PRU00192"/>
    </source>
</evidence>
<dbReference type="PROSITE" id="PS50003">
    <property type="entry name" value="PH_DOMAIN"/>
    <property type="match status" value="1"/>
</dbReference>
<feature type="compositionally biased region" description="Low complexity" evidence="9">
    <location>
        <begin position="252"/>
        <end position="268"/>
    </location>
</feature>
<dbReference type="GO" id="GO:0007411">
    <property type="term" value="P:axon guidance"/>
    <property type="evidence" value="ECO:0007669"/>
    <property type="project" value="TreeGrafter"/>
</dbReference>
<dbReference type="Pfam" id="PF00069">
    <property type="entry name" value="Pkinase"/>
    <property type="match status" value="1"/>
</dbReference>
<dbReference type="InterPro" id="IPR011009">
    <property type="entry name" value="Kinase-like_dom_sf"/>
</dbReference>
<dbReference type="PROSITE" id="PS00107">
    <property type="entry name" value="PROTEIN_KINASE_ATP"/>
    <property type="match status" value="1"/>
</dbReference>
<dbReference type="SMART" id="SM00409">
    <property type="entry name" value="IG"/>
    <property type="match status" value="1"/>
</dbReference>
<dbReference type="SUPFAM" id="SSF48726">
    <property type="entry name" value="Immunoglobulin"/>
    <property type="match status" value="1"/>
</dbReference>
<dbReference type="SMART" id="SM00220">
    <property type="entry name" value="S_TKc"/>
    <property type="match status" value="1"/>
</dbReference>
<feature type="compositionally biased region" description="Acidic residues" evidence="9">
    <location>
        <begin position="340"/>
        <end position="371"/>
    </location>
</feature>
<feature type="compositionally biased region" description="Low complexity" evidence="9">
    <location>
        <begin position="295"/>
        <end position="305"/>
    </location>
</feature>
<feature type="region of interest" description="Disordered" evidence="9">
    <location>
        <begin position="457"/>
        <end position="476"/>
    </location>
</feature>
<dbReference type="GO" id="GO:0004672">
    <property type="term" value="F:protein kinase activity"/>
    <property type="evidence" value="ECO:0007669"/>
    <property type="project" value="InterPro"/>
</dbReference>
<evidence type="ECO:0000313" key="16">
    <source>
        <dbReference type="Proteomes" id="UP000000311"/>
    </source>
</evidence>
<dbReference type="InterPro" id="IPR035899">
    <property type="entry name" value="DBL_dom_sf"/>
</dbReference>
<dbReference type="STRING" id="104421.E2AWW5"/>
<evidence type="ECO:0000256" key="5">
    <source>
        <dbReference type="ARBA" id="ARBA00022658"/>
    </source>
</evidence>
<keyword evidence="16" id="KW-1185">Reference proteome</keyword>
<evidence type="ECO:0000256" key="1">
    <source>
        <dbReference type="ARBA" id="ARBA00004496"/>
    </source>
</evidence>
<feature type="compositionally biased region" description="Low complexity" evidence="9">
    <location>
        <begin position="170"/>
        <end position="188"/>
    </location>
</feature>
<feature type="compositionally biased region" description="Polar residues" evidence="9">
    <location>
        <begin position="372"/>
        <end position="382"/>
    </location>
</feature>
<dbReference type="Pfam" id="PF22697">
    <property type="entry name" value="SOS1_NGEF_PH"/>
    <property type="match status" value="1"/>
</dbReference>
<dbReference type="SMART" id="SM00325">
    <property type="entry name" value="RhoGEF"/>
    <property type="match status" value="1"/>
</dbReference>
<dbReference type="InterPro" id="IPR000719">
    <property type="entry name" value="Prot_kinase_dom"/>
</dbReference>
<dbReference type="InterPro" id="IPR036179">
    <property type="entry name" value="Ig-like_dom_sf"/>
</dbReference>
<dbReference type="Gene3D" id="2.30.30.40">
    <property type="entry name" value="SH3 Domains"/>
    <property type="match status" value="1"/>
</dbReference>
<feature type="domain" description="SH3" evidence="10">
    <location>
        <begin position="58"/>
        <end position="143"/>
    </location>
</feature>
<dbReference type="Proteomes" id="UP000000311">
    <property type="component" value="Unassembled WGS sequence"/>
</dbReference>
<dbReference type="PROSITE" id="PS50011">
    <property type="entry name" value="PROTEIN_KINASE_DOM"/>
    <property type="match status" value="1"/>
</dbReference>
<evidence type="ECO:0000259" key="10">
    <source>
        <dbReference type="PROSITE" id="PS50002"/>
    </source>
</evidence>
<dbReference type="Gene3D" id="3.30.200.20">
    <property type="entry name" value="Phosphorylase Kinase, domain 1"/>
    <property type="match status" value="1"/>
</dbReference>
<dbReference type="InterPro" id="IPR003599">
    <property type="entry name" value="Ig_sub"/>
</dbReference>
<accession>E2AWW5</accession>
<feature type="compositionally biased region" description="Polar residues" evidence="9">
    <location>
        <begin position="142"/>
        <end position="156"/>
    </location>
</feature>
<dbReference type="EMBL" id="GL443425">
    <property type="protein sequence ID" value="EFN62085.1"/>
    <property type="molecule type" value="Genomic_DNA"/>
</dbReference>
<evidence type="ECO:0000259" key="13">
    <source>
        <dbReference type="PROSITE" id="PS50011"/>
    </source>
</evidence>
<dbReference type="InterPro" id="IPR001452">
    <property type="entry name" value="SH3_domain"/>
</dbReference>
<dbReference type="GO" id="GO:0005524">
    <property type="term" value="F:ATP binding"/>
    <property type="evidence" value="ECO:0007669"/>
    <property type="project" value="UniProtKB-UniRule"/>
</dbReference>
<evidence type="ECO:0000256" key="9">
    <source>
        <dbReference type="SAM" id="MobiDB-lite"/>
    </source>
</evidence>
<sequence>MTSPAGKPATIAQKARRKISLPWFRQGSATPPHATLSRQHTIDTPSSFQARLLRRQPSLTQTGVVEMTWVVADHMAAPGSRELSVTKGQQVEVLENGNSAGTTPAGVPNTGEWTLVRLPLTPGQAEPPMEGLVPTSALKQPPTASCKTSPSRKASTQQQQQSHQYHHHQQQQQQQQQQQSHHHPSYYQQQQINQAIVQTQQQQQQQTAVASSTTANALSSSTAVSIPPATASLTTSLSSAVLSPMLSEDAETTGSDGSGSTTSTNSPGNKRRGFSGRKWLPPPLRKLSQGKVEKTNTVTVSTSSSPLIGPSLKKSSSDKRFKLPSGIEHNRPGKTTFDAQEGEEGINKEEEEDEEQHEVDVDVDVTCESDDTTAVTSSQEQNGGEDADDDLELPPPMKPITEPILVTAANGPSGSTIPSELPGKRSAERSTKILDGGATTADLSEIEQIVKERMEQHTENQERHSLMRTPNGKSLSNEEDYCNATINPTAVEELDPESTAIAKRQFVIRELVDTERDYVNDLKHIVEGYMALMRNPDCEISLPEDLRGGKDKMVFGNLEAIYEWHRDFFLKALERCLERPEELGPLFKRYERKLHMYVVYCQNKPVSEYIVSEYIDTYFEELRQKLGHRLQLCDLLIKPVQRITKYQLLLREALRLTERTQRLSEIEGLRAAAHVMRVIPKAANDMMDVGRLQGFDGKITAQGKLLLHGPLLVSEISNVSTREREWQVFLFEQNIIFSEAVGKKTQFTNPAYIYKAHIQVNKMSLEDSNDDPEKFNIRSTDPRKPGLGFSCSVAEESGPRRQEWVDTITAILQTQRDFLKAIQSPIAYQKELTKDPLRATTTTTSTTSEPVIRATVSVPPTLIVPGSTNRDKNNDRIRTNQPTLQRSYTGGLDHMQPRTPSPTKSRLNFLEGFKNTLRTRSPGRNNSIPIVPGARVRLAADWGKLHAGDELIVSHLDGPGLVVSPINTKNELWIPASLISNSAISRAWSFRPRKMVDLTKNDHAADESTTTPEEKTPAILSSPMSIRATAGEIVRLSVETHNADRNNHAIVTWRKEGEDQCIRESDRYQFQQSMGFVYLQITGCRASDSGVYHCQIKCETGSCSTRISLSVIGGKSSTLARALGPSKVEVDWDKEEIGSASCSIECRTLPLQRWVPVSKQMNEPPVVLDVSPDASYSFRVMGDDGRTTSPSIVVTLSRLDADSGAEWESKQFVGRYLELDELGNGRFGVVRRARDKGTGQEVALKQIPRHKQSRLLTRAEYDVLASTHHVNIIRAFALFENAPRPGIDTIVLELVKGPTLFVYLSEKTEYTEAVATRYTGQLLSALGWLHCRSRMHLDVKPENVLVDQETDQVKVIDLGEAVRTPIDEVVPPPADLEFAAPESVLGRPTGPYTDMWAVGVFIYVLLSGLSPFLDDSVEETTANILKCDFCFPDEYFEMISSDAKELLRRLLRLRGEDRANAEFCLGSPWLKISTGATILSTRMAAFIERRAHCLKLRQDHNDSFYS</sequence>
<dbReference type="OMA" id="CLEIAPC"/>
<dbReference type="Gene3D" id="1.20.900.10">
    <property type="entry name" value="Dbl homology (DH) domain"/>
    <property type="match status" value="1"/>
</dbReference>
<evidence type="ECO:0000256" key="6">
    <source>
        <dbReference type="ARBA" id="ARBA00023319"/>
    </source>
</evidence>
<dbReference type="InterPro" id="IPR001849">
    <property type="entry name" value="PH_domain"/>
</dbReference>
<feature type="domain" description="Protein kinase" evidence="13">
    <location>
        <begin position="1216"/>
        <end position="1470"/>
    </location>
</feature>
<evidence type="ECO:0000313" key="15">
    <source>
        <dbReference type="EMBL" id="EFN62085.1"/>
    </source>
</evidence>
<dbReference type="InterPro" id="IPR017441">
    <property type="entry name" value="Protein_kinase_ATP_BS"/>
</dbReference>
<evidence type="ECO:0000259" key="11">
    <source>
        <dbReference type="PROSITE" id="PS50003"/>
    </source>
</evidence>
<dbReference type="InParanoid" id="E2AWW5"/>
<evidence type="ECO:0000256" key="2">
    <source>
        <dbReference type="ARBA" id="ARBA00006692"/>
    </source>
</evidence>
<evidence type="ECO:0000259" key="12">
    <source>
        <dbReference type="PROSITE" id="PS50010"/>
    </source>
</evidence>
<dbReference type="Gene3D" id="1.10.510.10">
    <property type="entry name" value="Transferase(Phosphotransferase) domain 1"/>
    <property type="match status" value="1"/>
</dbReference>
<feature type="region of interest" description="Disordered" evidence="9">
    <location>
        <begin position="244"/>
        <end position="394"/>
    </location>
</feature>
<dbReference type="FunFam" id="1.20.900.10:FF:000008">
    <property type="entry name" value="rho guanine nucleotide exchange factor 25"/>
    <property type="match status" value="1"/>
</dbReference>
<evidence type="ECO:0000256" key="8">
    <source>
        <dbReference type="PROSITE-ProRule" id="PRU10141"/>
    </source>
</evidence>
<dbReference type="SUPFAM" id="SSF81995">
    <property type="entry name" value="beta-sandwich domain of Sec23/24"/>
    <property type="match status" value="1"/>
</dbReference>
<reference evidence="15 16" key="1">
    <citation type="journal article" date="2010" name="Science">
        <title>Genomic comparison of the ants Camponotus floridanus and Harpegnathos saltator.</title>
        <authorList>
            <person name="Bonasio R."/>
            <person name="Zhang G."/>
            <person name="Ye C."/>
            <person name="Mutti N.S."/>
            <person name="Fang X."/>
            <person name="Qin N."/>
            <person name="Donahue G."/>
            <person name="Yang P."/>
            <person name="Li Q."/>
            <person name="Li C."/>
            <person name="Zhang P."/>
            <person name="Huang Z."/>
            <person name="Berger S.L."/>
            <person name="Reinberg D."/>
            <person name="Wang J."/>
            <person name="Liebig J."/>
        </authorList>
    </citation>
    <scope>NUCLEOTIDE SEQUENCE [LARGE SCALE GENOMIC DNA]</scope>
    <source>
        <strain evidence="16">C129</strain>
    </source>
</reference>
<dbReference type="InterPro" id="IPR051336">
    <property type="entry name" value="RhoGEF_Guanine_NuclExch_SF"/>
</dbReference>
<dbReference type="InterPro" id="IPR011993">
    <property type="entry name" value="PH-like_dom_sf"/>
</dbReference>
<feature type="compositionally biased region" description="Acidic residues" evidence="9">
    <location>
        <begin position="383"/>
        <end position="392"/>
    </location>
</feature>
<evidence type="ECO:0000256" key="3">
    <source>
        <dbReference type="ARBA" id="ARBA00022443"/>
    </source>
</evidence>
<dbReference type="PROSITE" id="PS50010">
    <property type="entry name" value="DH_2"/>
    <property type="match status" value="1"/>
</dbReference>
<comment type="similarity">
    <text evidence="2">Belongs to the protein kinase superfamily. CAMK Ser/Thr protein kinase family.</text>
</comment>
<dbReference type="CDD" id="cd00160">
    <property type="entry name" value="RhoGEF"/>
    <property type="match status" value="1"/>
</dbReference>
<dbReference type="InterPro" id="IPR055251">
    <property type="entry name" value="SOS1_NGEF_PH"/>
</dbReference>
<organism evidence="16">
    <name type="scientific">Camponotus floridanus</name>
    <name type="common">Florida carpenter ant</name>
    <dbReference type="NCBI Taxonomy" id="104421"/>
    <lineage>
        <taxon>Eukaryota</taxon>
        <taxon>Metazoa</taxon>
        <taxon>Ecdysozoa</taxon>
        <taxon>Arthropoda</taxon>
        <taxon>Hexapoda</taxon>
        <taxon>Insecta</taxon>
        <taxon>Pterygota</taxon>
        <taxon>Neoptera</taxon>
        <taxon>Endopterygota</taxon>
        <taxon>Hymenoptera</taxon>
        <taxon>Apocrita</taxon>
        <taxon>Aculeata</taxon>
        <taxon>Formicoidea</taxon>
        <taxon>Formicidae</taxon>
        <taxon>Formicinae</taxon>
        <taxon>Camponotus</taxon>
    </lineage>
</organism>
<protein>
    <submittedName>
        <fullName evidence="15">Kalirin</fullName>
    </submittedName>
</protein>
<feature type="domain" description="DH" evidence="12">
    <location>
        <begin position="503"/>
        <end position="686"/>
    </location>
</feature>
<keyword evidence="5" id="KW-0344">Guanine-nucleotide releasing factor</keyword>
<name>E2AWW5_CAMFO</name>
<feature type="binding site" evidence="8">
    <location>
        <position position="1245"/>
    </location>
    <ligand>
        <name>ATP</name>
        <dbReference type="ChEBI" id="CHEBI:30616"/>
    </ligand>
</feature>
<keyword evidence="8" id="KW-0547">Nucleotide-binding</keyword>
<dbReference type="Gene3D" id="2.30.29.30">
    <property type="entry name" value="Pleckstrin-homology domain (PH domain)/Phosphotyrosine-binding domain (PTB)"/>
    <property type="match status" value="1"/>
</dbReference>
<feature type="domain" description="Ig-like" evidence="14">
    <location>
        <begin position="1017"/>
        <end position="1110"/>
    </location>
</feature>
<comment type="subcellular location">
    <subcellularLocation>
        <location evidence="1">Cytoplasm</location>
    </subcellularLocation>
</comment>
<keyword evidence="4" id="KW-0963">Cytoplasm</keyword>
<dbReference type="InterPro" id="IPR013783">
    <property type="entry name" value="Ig-like_fold"/>
</dbReference>
<keyword evidence="6" id="KW-0393">Immunoglobulin domain</keyword>
<dbReference type="Gene3D" id="2.60.40.10">
    <property type="entry name" value="Immunoglobulins"/>
    <property type="match status" value="1"/>
</dbReference>
<dbReference type="Pfam" id="PF00621">
    <property type="entry name" value="RhoGEF"/>
    <property type="match status" value="1"/>
</dbReference>
<dbReference type="InterPro" id="IPR013098">
    <property type="entry name" value="Ig_I-set"/>
</dbReference>
<feature type="region of interest" description="Disordered" evidence="9">
    <location>
        <begin position="885"/>
        <end position="906"/>
    </location>
</feature>
<evidence type="ECO:0000256" key="4">
    <source>
        <dbReference type="ARBA" id="ARBA00022490"/>
    </source>
</evidence>
<dbReference type="PANTHER" id="PTHR22826">
    <property type="entry name" value="RHO GUANINE EXCHANGE FACTOR-RELATED"/>
    <property type="match status" value="1"/>
</dbReference>
<dbReference type="PROSITE" id="PS50002">
    <property type="entry name" value="SH3"/>
    <property type="match status" value="1"/>
</dbReference>
<gene>
    <name evidence="15" type="ORF">EAG_04219</name>
</gene>
<dbReference type="PANTHER" id="PTHR22826:SF106">
    <property type="entry name" value="TRIO, ISOFORM A"/>
    <property type="match status" value="1"/>
</dbReference>
<dbReference type="InterPro" id="IPR000219">
    <property type="entry name" value="DH_dom"/>
</dbReference>
<dbReference type="CDD" id="cd13241">
    <property type="entry name" value="PH2_Kalirin_Trio_p63RhoGEF"/>
    <property type="match status" value="1"/>
</dbReference>
<dbReference type="SUPFAM" id="SSF48065">
    <property type="entry name" value="DBL homology domain (DH-domain)"/>
    <property type="match status" value="1"/>
</dbReference>
<evidence type="ECO:0000259" key="14">
    <source>
        <dbReference type="PROSITE" id="PS50835"/>
    </source>
</evidence>
<dbReference type="SUPFAM" id="SSF50729">
    <property type="entry name" value="PH domain-like"/>
    <property type="match status" value="1"/>
</dbReference>
<dbReference type="InterPro" id="IPR007110">
    <property type="entry name" value="Ig-like_dom"/>
</dbReference>
<keyword evidence="8" id="KW-0067">ATP-binding</keyword>
<feature type="region of interest" description="Disordered" evidence="9">
    <location>
        <begin position="121"/>
        <end position="188"/>
    </location>
</feature>
<dbReference type="Pfam" id="PF07679">
    <property type="entry name" value="I-set"/>
    <property type="match status" value="1"/>
</dbReference>
<dbReference type="GO" id="GO:0005085">
    <property type="term" value="F:guanyl-nucleotide exchange factor activity"/>
    <property type="evidence" value="ECO:0007669"/>
    <property type="project" value="UniProtKB-KW"/>
</dbReference>
<feature type="domain" description="PH" evidence="11">
    <location>
        <begin position="704"/>
        <end position="813"/>
    </location>
</feature>
<dbReference type="OrthoDB" id="10256089at2759"/>
<keyword evidence="3 7" id="KW-0728">SH3 domain</keyword>
<proteinExistence type="inferred from homology"/>
<dbReference type="PROSITE" id="PS50835">
    <property type="entry name" value="IG_LIKE"/>
    <property type="match status" value="1"/>
</dbReference>
<dbReference type="GO" id="GO:0019898">
    <property type="term" value="C:extrinsic component of membrane"/>
    <property type="evidence" value="ECO:0007669"/>
    <property type="project" value="TreeGrafter"/>
</dbReference>